<proteinExistence type="predicted"/>
<name>A0ABW2V5E6_9BACL</name>
<dbReference type="RefSeq" id="WP_138787883.1">
    <property type="nucleotide sequence ID" value="NZ_JBHTGQ010000023.1"/>
</dbReference>
<dbReference type="PANTHER" id="PTHR46796:SF2">
    <property type="entry name" value="TRANSCRIPTIONAL REGULATORY PROTEIN"/>
    <property type="match status" value="1"/>
</dbReference>
<protein>
    <submittedName>
        <fullName evidence="5">Helix-turn-helix transcriptional regulator</fullName>
    </submittedName>
</protein>
<dbReference type="PROSITE" id="PS01124">
    <property type="entry name" value="HTH_ARAC_FAMILY_2"/>
    <property type="match status" value="1"/>
</dbReference>
<dbReference type="Proteomes" id="UP001596528">
    <property type="component" value="Unassembled WGS sequence"/>
</dbReference>
<keyword evidence="6" id="KW-1185">Reference proteome</keyword>
<evidence type="ECO:0000259" key="4">
    <source>
        <dbReference type="PROSITE" id="PS01124"/>
    </source>
</evidence>
<dbReference type="Pfam" id="PF02311">
    <property type="entry name" value="AraC_binding"/>
    <property type="match status" value="1"/>
</dbReference>
<accession>A0ABW2V5E6</accession>
<dbReference type="Pfam" id="PF12833">
    <property type="entry name" value="HTH_18"/>
    <property type="match status" value="1"/>
</dbReference>
<feature type="domain" description="HTH araC/xylS-type" evidence="4">
    <location>
        <begin position="194"/>
        <end position="292"/>
    </location>
</feature>
<dbReference type="PANTHER" id="PTHR46796">
    <property type="entry name" value="HTH-TYPE TRANSCRIPTIONAL ACTIVATOR RHAS-RELATED"/>
    <property type="match status" value="1"/>
</dbReference>
<sequence length="321" mass="36265">MSRGLRPPASRYPLFERNFILKARSRFHEWEGVGPLSIKTFSGGRAFYRAGRGYYGVEGGRYLLLNEHETYSVSIDADEPVSSFCVFFKRGFAERVLKELSTRPDRLLEDPGAGQTASVEFVQRTYVPSPELASALGAIRRLDLDGEADGMRAEAHFHELMRILLTDQAKVRREAARIPALRASTREELMKRAAVAYEYVEACYDRQVTLEGLARLACLSVNHLLTAYRAMYGTTPYRHLVDRRIDQAKRWLRHTDRTVTDIALSLGFEEVSSFNKRFNQRVGCSPTAYRRFCENGQAEACGGPVQSETGTPFMDEGAIGR</sequence>
<evidence type="ECO:0000256" key="1">
    <source>
        <dbReference type="ARBA" id="ARBA00023015"/>
    </source>
</evidence>
<dbReference type="InterPro" id="IPR018062">
    <property type="entry name" value="HTH_AraC-typ_CS"/>
</dbReference>
<organism evidence="5 6">
    <name type="scientific">Paenibacillus thermoaerophilus</name>
    <dbReference type="NCBI Taxonomy" id="1215385"/>
    <lineage>
        <taxon>Bacteria</taxon>
        <taxon>Bacillati</taxon>
        <taxon>Bacillota</taxon>
        <taxon>Bacilli</taxon>
        <taxon>Bacillales</taxon>
        <taxon>Paenibacillaceae</taxon>
        <taxon>Paenibacillus</taxon>
    </lineage>
</organism>
<dbReference type="InterPro" id="IPR003313">
    <property type="entry name" value="AraC-bd"/>
</dbReference>
<dbReference type="Gene3D" id="1.10.10.60">
    <property type="entry name" value="Homeodomain-like"/>
    <property type="match status" value="2"/>
</dbReference>
<gene>
    <name evidence="5" type="ORF">ACFQWB_11360</name>
</gene>
<keyword evidence="1" id="KW-0805">Transcription regulation</keyword>
<comment type="caution">
    <text evidence="5">The sequence shown here is derived from an EMBL/GenBank/DDBJ whole genome shotgun (WGS) entry which is preliminary data.</text>
</comment>
<dbReference type="InterPro" id="IPR020449">
    <property type="entry name" value="Tscrpt_reg_AraC-type_HTH"/>
</dbReference>
<dbReference type="PROSITE" id="PS00041">
    <property type="entry name" value="HTH_ARAC_FAMILY_1"/>
    <property type="match status" value="1"/>
</dbReference>
<dbReference type="InterPro" id="IPR050204">
    <property type="entry name" value="AraC_XylS_family_regulators"/>
</dbReference>
<dbReference type="SUPFAM" id="SSF46689">
    <property type="entry name" value="Homeodomain-like"/>
    <property type="match status" value="2"/>
</dbReference>
<evidence type="ECO:0000313" key="6">
    <source>
        <dbReference type="Proteomes" id="UP001596528"/>
    </source>
</evidence>
<keyword evidence="3" id="KW-0804">Transcription</keyword>
<evidence type="ECO:0000256" key="2">
    <source>
        <dbReference type="ARBA" id="ARBA00023125"/>
    </source>
</evidence>
<dbReference type="PRINTS" id="PR00032">
    <property type="entry name" value="HTHARAC"/>
</dbReference>
<dbReference type="EMBL" id="JBHTGQ010000023">
    <property type="protein sequence ID" value="MFC7750521.1"/>
    <property type="molecule type" value="Genomic_DNA"/>
</dbReference>
<keyword evidence="2" id="KW-0238">DNA-binding</keyword>
<dbReference type="InterPro" id="IPR018060">
    <property type="entry name" value="HTH_AraC"/>
</dbReference>
<dbReference type="InterPro" id="IPR009057">
    <property type="entry name" value="Homeodomain-like_sf"/>
</dbReference>
<reference evidence="6" key="1">
    <citation type="journal article" date="2019" name="Int. J. Syst. Evol. Microbiol.">
        <title>The Global Catalogue of Microorganisms (GCM) 10K type strain sequencing project: providing services to taxonomists for standard genome sequencing and annotation.</title>
        <authorList>
            <consortium name="The Broad Institute Genomics Platform"/>
            <consortium name="The Broad Institute Genome Sequencing Center for Infectious Disease"/>
            <person name="Wu L."/>
            <person name="Ma J."/>
        </authorList>
    </citation>
    <scope>NUCLEOTIDE SEQUENCE [LARGE SCALE GENOMIC DNA]</scope>
    <source>
        <strain evidence="6">JCM 18657</strain>
    </source>
</reference>
<evidence type="ECO:0000313" key="5">
    <source>
        <dbReference type="EMBL" id="MFC7750521.1"/>
    </source>
</evidence>
<evidence type="ECO:0000256" key="3">
    <source>
        <dbReference type="ARBA" id="ARBA00023163"/>
    </source>
</evidence>
<dbReference type="SMART" id="SM00342">
    <property type="entry name" value="HTH_ARAC"/>
    <property type="match status" value="1"/>
</dbReference>